<name>A0AAD0SQC1_9BACT</name>
<dbReference type="KEGG" id="asui:ASUIS_0508"/>
<organism evidence="1 2">
    <name type="scientific">Arcobacter suis CECT 7833</name>
    <dbReference type="NCBI Taxonomy" id="663365"/>
    <lineage>
        <taxon>Bacteria</taxon>
        <taxon>Pseudomonadati</taxon>
        <taxon>Campylobacterota</taxon>
        <taxon>Epsilonproteobacteria</taxon>
        <taxon>Campylobacterales</taxon>
        <taxon>Arcobacteraceae</taxon>
        <taxon>Arcobacter</taxon>
    </lineage>
</organism>
<dbReference type="RefSeq" id="WP_118885574.1">
    <property type="nucleotide sequence ID" value="NZ_CP032100.1"/>
</dbReference>
<protein>
    <submittedName>
        <fullName evidence="1">Uncharacterized protein</fullName>
    </submittedName>
</protein>
<evidence type="ECO:0000313" key="1">
    <source>
        <dbReference type="EMBL" id="AXX89015.1"/>
    </source>
</evidence>
<evidence type="ECO:0000313" key="2">
    <source>
        <dbReference type="Proteomes" id="UP000263040"/>
    </source>
</evidence>
<keyword evidence="2" id="KW-1185">Reference proteome</keyword>
<dbReference type="EMBL" id="CP032100">
    <property type="protein sequence ID" value="AXX89015.1"/>
    <property type="molecule type" value="Genomic_DNA"/>
</dbReference>
<proteinExistence type="predicted"/>
<dbReference type="AlphaFoldDB" id="A0AAD0SQC1"/>
<reference evidence="1 2" key="1">
    <citation type="submission" date="2018-08" db="EMBL/GenBank/DDBJ databases">
        <title>Complete genome of the Arcobacter suis type strain LMG 26152.</title>
        <authorList>
            <person name="Miller W.G."/>
            <person name="Yee E."/>
            <person name="Bono J.L."/>
        </authorList>
    </citation>
    <scope>NUCLEOTIDE SEQUENCE [LARGE SCALE GENOMIC DNA]</scope>
    <source>
        <strain evidence="1 2">CECT 7833</strain>
    </source>
</reference>
<sequence length="199" mass="24016">MSRLENKNIITNKIKIETSQLKKICYFFSKDFTASQTAEKLNISRQTINSYYKIFREILFDSYINSKNGEIDLNITYMKIYEKNIYFLQEENKIVLLDKESFIFPNINSFIQNKLEQTFVNHKKNNSVRLIYNKYTKNFTILGFYTTNTSVQTFIDTRLKKFRGIKKENLQDHIKESFFRFNHSNGQIYERVLNHFHIF</sequence>
<accession>A0AAD0SQC1</accession>
<gene>
    <name evidence="1" type="ORF">ASUIS_0508</name>
</gene>
<dbReference type="Proteomes" id="UP000263040">
    <property type="component" value="Chromosome"/>
</dbReference>